<dbReference type="InterPro" id="IPR021913">
    <property type="entry name" value="DUF3526"/>
</dbReference>
<dbReference type="AlphaFoldDB" id="A0A1T4PQR1"/>
<keyword evidence="1" id="KW-1133">Transmembrane helix</keyword>
<feature type="transmembrane region" description="Helical" evidence="1">
    <location>
        <begin position="228"/>
        <end position="249"/>
    </location>
</feature>
<evidence type="ECO:0000256" key="1">
    <source>
        <dbReference type="SAM" id="Phobius"/>
    </source>
</evidence>
<dbReference type="Proteomes" id="UP000190888">
    <property type="component" value="Unassembled WGS sequence"/>
</dbReference>
<organism evidence="2 3">
    <name type="scientific">Sediminibacterium ginsengisoli</name>
    <dbReference type="NCBI Taxonomy" id="413434"/>
    <lineage>
        <taxon>Bacteria</taxon>
        <taxon>Pseudomonadati</taxon>
        <taxon>Bacteroidota</taxon>
        <taxon>Chitinophagia</taxon>
        <taxon>Chitinophagales</taxon>
        <taxon>Chitinophagaceae</taxon>
        <taxon>Sediminibacterium</taxon>
    </lineage>
</organism>
<evidence type="ECO:0000313" key="3">
    <source>
        <dbReference type="Proteomes" id="UP000190888"/>
    </source>
</evidence>
<feature type="transmembrane region" description="Helical" evidence="1">
    <location>
        <begin position="195"/>
        <end position="222"/>
    </location>
</feature>
<feature type="transmembrane region" description="Helical" evidence="1">
    <location>
        <begin position="148"/>
        <end position="170"/>
    </location>
</feature>
<proteinExistence type="predicted"/>
<dbReference type="EMBL" id="FUWH01000006">
    <property type="protein sequence ID" value="SJZ93641.1"/>
    <property type="molecule type" value="Genomic_DNA"/>
</dbReference>
<evidence type="ECO:0000313" key="2">
    <source>
        <dbReference type="EMBL" id="SJZ93641.1"/>
    </source>
</evidence>
<keyword evidence="3" id="KW-1185">Reference proteome</keyword>
<dbReference type="Pfam" id="PF12679">
    <property type="entry name" value="ABC2_membrane_2"/>
    <property type="match status" value="1"/>
</dbReference>
<dbReference type="PANTHER" id="PTHR43471">
    <property type="entry name" value="ABC TRANSPORTER PERMEASE"/>
    <property type="match status" value="1"/>
</dbReference>
<dbReference type="STRING" id="413434.SAMN04488132_106157"/>
<protein>
    <submittedName>
        <fullName evidence="2">ABC-2 type transport system permease protein</fullName>
    </submittedName>
</protein>
<feature type="transmembrane region" description="Helical" evidence="1">
    <location>
        <begin position="261"/>
        <end position="282"/>
    </location>
</feature>
<dbReference type="OrthoDB" id="6016419at2"/>
<name>A0A1T4PQR1_9BACT</name>
<keyword evidence="1" id="KW-0472">Membrane</keyword>
<dbReference type="RefSeq" id="WP_078831730.1">
    <property type="nucleotide sequence ID" value="NZ_FUWH01000006.1"/>
</dbReference>
<dbReference type="Pfam" id="PF12040">
    <property type="entry name" value="DUF3526"/>
    <property type="match status" value="1"/>
</dbReference>
<reference evidence="2 3" key="1">
    <citation type="submission" date="2017-02" db="EMBL/GenBank/DDBJ databases">
        <authorList>
            <person name="Peterson S.W."/>
        </authorList>
    </citation>
    <scope>NUCLEOTIDE SEQUENCE [LARGE SCALE GENOMIC DNA]</scope>
    <source>
        <strain evidence="2 3">DSM 22335</strain>
    </source>
</reference>
<sequence>MSLRRIVFAHEWRQLLRQRWLPGALLIFLLAGLLSIGTGYRDIRIRNIQVDSIRQTSLRDFQSVASKLADTSTEQAKKDAASAGMAVMVNFRLPQTAIKVPEPLGPLALGIADIQPWHYVVKYVKDYQPKEDVPVNNPMSLLAGGFDLAFVIVFILPLLVSVFCFSVFSAEKDAGTLPMLIVQAGDMHRIIRLKFIFRFLLLASCVLVLDVSAFVIIIPVSGFSLKAALTWTLVSLLYLLFWTGIAYLLVSFKRNAAVTGLYLVGAWLLLLILIPSAFNTYVQSRYPVPMRDEIASYRREQGEKIWATSPRVLSDSFNRIYPEYLSSANPAKDTLKLSTRYVAGYYALLSARMERKMLPLQQLIDQRNHRFGELSRWNPALSTQKLFSSLAGNDLGSYTQFKQQVNMYQAQWQSALYAFHIPDIRLSLADLNKLPEFTYQPVAVAGGEIAAYMAVMIVLTFILLLFAEIRFTKDRLVYR</sequence>
<keyword evidence="1" id="KW-0812">Transmembrane</keyword>
<feature type="transmembrane region" description="Helical" evidence="1">
    <location>
        <begin position="449"/>
        <end position="469"/>
    </location>
</feature>
<dbReference type="GO" id="GO:0005886">
    <property type="term" value="C:plasma membrane"/>
    <property type="evidence" value="ECO:0007669"/>
    <property type="project" value="UniProtKB-SubCell"/>
</dbReference>
<accession>A0A1T4PQR1</accession>
<dbReference type="GO" id="GO:0140359">
    <property type="term" value="F:ABC-type transporter activity"/>
    <property type="evidence" value="ECO:0007669"/>
    <property type="project" value="InterPro"/>
</dbReference>
<feature type="transmembrane region" description="Helical" evidence="1">
    <location>
        <begin position="20"/>
        <end position="40"/>
    </location>
</feature>
<gene>
    <name evidence="2" type="ORF">SAMN04488132_106157</name>
</gene>